<proteinExistence type="predicted"/>
<dbReference type="EMBL" id="GL871342">
    <property type="protein sequence ID" value="EGC30277.1"/>
    <property type="molecule type" value="Genomic_DNA"/>
</dbReference>
<accession>F1A0K8</accession>
<dbReference type="Proteomes" id="UP000001064">
    <property type="component" value="Unassembled WGS sequence"/>
</dbReference>
<evidence type="ECO:0000313" key="1">
    <source>
        <dbReference type="EMBL" id="EGC30277.1"/>
    </source>
</evidence>
<dbReference type="KEGG" id="dpp:DICPUDRAFT_158009"/>
<organism evidence="1 2">
    <name type="scientific">Dictyostelium purpureum</name>
    <name type="common">Slime mold</name>
    <dbReference type="NCBI Taxonomy" id="5786"/>
    <lineage>
        <taxon>Eukaryota</taxon>
        <taxon>Amoebozoa</taxon>
        <taxon>Evosea</taxon>
        <taxon>Eumycetozoa</taxon>
        <taxon>Dictyostelia</taxon>
        <taxon>Dictyosteliales</taxon>
        <taxon>Dictyosteliaceae</taxon>
        <taxon>Dictyostelium</taxon>
    </lineage>
</organism>
<evidence type="ECO:0000313" key="2">
    <source>
        <dbReference type="Proteomes" id="UP000001064"/>
    </source>
</evidence>
<reference evidence="2" key="1">
    <citation type="journal article" date="2011" name="Genome Biol.">
        <title>Comparative genomics of the social amoebae Dictyostelium discoideum and Dictyostelium purpureum.</title>
        <authorList>
            <consortium name="US DOE Joint Genome Institute (JGI-PGF)"/>
            <person name="Sucgang R."/>
            <person name="Kuo A."/>
            <person name="Tian X."/>
            <person name="Salerno W."/>
            <person name="Parikh A."/>
            <person name="Feasley C.L."/>
            <person name="Dalin E."/>
            <person name="Tu H."/>
            <person name="Huang E."/>
            <person name="Barry K."/>
            <person name="Lindquist E."/>
            <person name="Shapiro H."/>
            <person name="Bruce D."/>
            <person name="Schmutz J."/>
            <person name="Salamov A."/>
            <person name="Fey P."/>
            <person name="Gaudet P."/>
            <person name="Anjard C."/>
            <person name="Babu M.M."/>
            <person name="Basu S."/>
            <person name="Bushmanova Y."/>
            <person name="van der Wel H."/>
            <person name="Katoh-Kurasawa M."/>
            <person name="Dinh C."/>
            <person name="Coutinho P.M."/>
            <person name="Saito T."/>
            <person name="Elias M."/>
            <person name="Schaap P."/>
            <person name="Kay R.R."/>
            <person name="Henrissat B."/>
            <person name="Eichinger L."/>
            <person name="Rivero F."/>
            <person name="Putnam N.H."/>
            <person name="West C.M."/>
            <person name="Loomis W.F."/>
            <person name="Chisholm R.L."/>
            <person name="Shaulsky G."/>
            <person name="Strassmann J.E."/>
            <person name="Queller D.C."/>
            <person name="Kuspa A."/>
            <person name="Grigoriev I.V."/>
        </authorList>
    </citation>
    <scope>NUCLEOTIDE SEQUENCE [LARGE SCALE GENOMIC DNA]</scope>
    <source>
        <strain evidence="2">QSDP1</strain>
    </source>
</reference>
<dbReference type="RefSeq" id="XP_003293204.1">
    <property type="nucleotide sequence ID" value="XM_003293156.1"/>
</dbReference>
<gene>
    <name evidence="1" type="ORF">DICPUDRAFT_158009</name>
</gene>
<name>F1A0K8_DICPU</name>
<dbReference type="AlphaFoldDB" id="F1A0K8"/>
<dbReference type="InParanoid" id="F1A0K8"/>
<protein>
    <submittedName>
        <fullName evidence="1">Uncharacterized protein</fullName>
    </submittedName>
</protein>
<dbReference type="VEuPathDB" id="AmoebaDB:DICPUDRAFT_158009"/>
<dbReference type="GeneID" id="10510827"/>
<sequence>MTVDFILNQPMEPLKKFDGIFSDVCFNQRTKEFYYTYLDTLNSETQRLRSFLNSSNSSLSSSSSSIDSLISACQEFEKNI</sequence>
<keyword evidence="2" id="KW-1185">Reference proteome</keyword>